<protein>
    <submittedName>
        <fullName evidence="1">Uncharacterized protein</fullName>
    </submittedName>
</protein>
<comment type="caution">
    <text evidence="1">The sequence shown here is derived from an EMBL/GenBank/DDBJ whole genome shotgun (WGS) entry which is preliminary data.</text>
</comment>
<name>A0A0R2FFB1_9LACO</name>
<organism evidence="1 2">
    <name type="scientific">Liquorilactobacillus mali</name>
    <dbReference type="NCBI Taxonomy" id="1618"/>
    <lineage>
        <taxon>Bacteria</taxon>
        <taxon>Bacillati</taxon>
        <taxon>Bacillota</taxon>
        <taxon>Bacilli</taxon>
        <taxon>Lactobacillales</taxon>
        <taxon>Lactobacillaceae</taxon>
        <taxon>Liquorilactobacillus</taxon>
    </lineage>
</organism>
<proteinExistence type="predicted"/>
<accession>A0A0R2FFB1</accession>
<dbReference type="RefSeq" id="WP_235810291.1">
    <property type="nucleotide sequence ID" value="NZ_JQAR01000022.1"/>
</dbReference>
<evidence type="ECO:0000313" key="2">
    <source>
        <dbReference type="Proteomes" id="UP000051727"/>
    </source>
</evidence>
<dbReference type="Proteomes" id="UP000051727">
    <property type="component" value="Unassembled WGS sequence"/>
</dbReference>
<evidence type="ECO:0000313" key="1">
    <source>
        <dbReference type="EMBL" id="KRN27295.1"/>
    </source>
</evidence>
<gene>
    <name evidence="1" type="ORF">IV36_GL001021</name>
</gene>
<dbReference type="EMBL" id="JQAR01000022">
    <property type="protein sequence ID" value="KRN27295.1"/>
    <property type="molecule type" value="Genomic_DNA"/>
</dbReference>
<sequence>MVIDYDFIADFLVFLAAFSKDGVEIKENQVIDFATSNGVGIQQLATSEVLLFTAKIITKCPRKVGTSFVNLCPGVLTDAGLNLVKQLSGKEKNLFHYSNK</sequence>
<reference evidence="1 2" key="1">
    <citation type="journal article" date="2015" name="Genome Announc.">
        <title>Expanding the biotechnology potential of lactobacilli through comparative genomics of 213 strains and associated genera.</title>
        <authorList>
            <person name="Sun Z."/>
            <person name="Harris H.M."/>
            <person name="McCann A."/>
            <person name="Guo C."/>
            <person name="Argimon S."/>
            <person name="Zhang W."/>
            <person name="Yang X."/>
            <person name="Jeffery I.B."/>
            <person name="Cooney J.C."/>
            <person name="Kagawa T.F."/>
            <person name="Liu W."/>
            <person name="Song Y."/>
            <person name="Salvetti E."/>
            <person name="Wrobel A."/>
            <person name="Rasinkangas P."/>
            <person name="Parkhill J."/>
            <person name="Rea M.C."/>
            <person name="O'Sullivan O."/>
            <person name="Ritari J."/>
            <person name="Douillard F.P."/>
            <person name="Paul Ross R."/>
            <person name="Yang R."/>
            <person name="Briner A.E."/>
            <person name="Felis G.E."/>
            <person name="de Vos W.M."/>
            <person name="Barrangou R."/>
            <person name="Klaenhammer T.R."/>
            <person name="Caufield P.W."/>
            <person name="Cui Y."/>
            <person name="Zhang H."/>
            <person name="O'Toole P.W."/>
        </authorList>
    </citation>
    <scope>NUCLEOTIDE SEQUENCE [LARGE SCALE GENOMIC DNA]</scope>
    <source>
        <strain evidence="1 2">ATCC 27304</strain>
    </source>
</reference>
<dbReference type="AlphaFoldDB" id="A0A0R2FFB1"/>
<dbReference type="PATRIC" id="fig|1618.3.peg.1033"/>